<dbReference type="EMBL" id="JAXUIC010000010">
    <property type="protein sequence ID" value="KAK4567470.1"/>
    <property type="molecule type" value="Genomic_DNA"/>
</dbReference>
<feature type="compositionally biased region" description="Low complexity" evidence="8">
    <location>
        <begin position="427"/>
        <end position="443"/>
    </location>
</feature>
<organism evidence="11 12">
    <name type="scientific">Quercus rubra</name>
    <name type="common">Northern red oak</name>
    <name type="synonym">Quercus borealis</name>
    <dbReference type="NCBI Taxonomy" id="3512"/>
    <lineage>
        <taxon>Eukaryota</taxon>
        <taxon>Viridiplantae</taxon>
        <taxon>Streptophyta</taxon>
        <taxon>Embryophyta</taxon>
        <taxon>Tracheophyta</taxon>
        <taxon>Spermatophyta</taxon>
        <taxon>Magnoliopsida</taxon>
        <taxon>eudicotyledons</taxon>
        <taxon>Gunneridae</taxon>
        <taxon>Pentapetalae</taxon>
        <taxon>rosids</taxon>
        <taxon>fabids</taxon>
        <taxon>Fagales</taxon>
        <taxon>Fagaceae</taxon>
        <taxon>Quercus</taxon>
    </lineage>
</organism>
<dbReference type="SUPFAM" id="SSF52540">
    <property type="entry name" value="P-loop containing nucleoside triphosphate hydrolases"/>
    <property type="match status" value="1"/>
</dbReference>
<dbReference type="InterPro" id="IPR013525">
    <property type="entry name" value="ABC2_TM"/>
</dbReference>
<feature type="transmembrane region" description="Helical" evidence="9">
    <location>
        <begin position="737"/>
        <end position="759"/>
    </location>
</feature>
<dbReference type="GO" id="GO:0016020">
    <property type="term" value="C:membrane"/>
    <property type="evidence" value="ECO:0007669"/>
    <property type="project" value="UniProtKB-SubCell"/>
</dbReference>
<name>A0AAN7I7F3_QUERU</name>
<evidence type="ECO:0000256" key="6">
    <source>
        <dbReference type="ARBA" id="ARBA00022989"/>
    </source>
</evidence>
<dbReference type="InterPro" id="IPR003439">
    <property type="entry name" value="ABC_transporter-like_ATP-bd"/>
</dbReference>
<evidence type="ECO:0000313" key="11">
    <source>
        <dbReference type="EMBL" id="KAK4567470.1"/>
    </source>
</evidence>
<keyword evidence="12" id="KW-1185">Reference proteome</keyword>
<evidence type="ECO:0000256" key="7">
    <source>
        <dbReference type="ARBA" id="ARBA00023136"/>
    </source>
</evidence>
<keyword evidence="6 9" id="KW-1133">Transmembrane helix</keyword>
<dbReference type="AlphaFoldDB" id="A0AAN7I7F3"/>
<dbReference type="InterPro" id="IPR017871">
    <property type="entry name" value="ABC_transporter-like_CS"/>
</dbReference>
<dbReference type="GO" id="GO:0140359">
    <property type="term" value="F:ABC-type transporter activity"/>
    <property type="evidence" value="ECO:0007669"/>
    <property type="project" value="InterPro"/>
</dbReference>
<accession>A0AAN7I7F3</accession>
<dbReference type="InterPro" id="IPR027417">
    <property type="entry name" value="P-loop_NTPase"/>
</dbReference>
<dbReference type="SMART" id="SM00382">
    <property type="entry name" value="AAA"/>
    <property type="match status" value="1"/>
</dbReference>
<evidence type="ECO:0000256" key="4">
    <source>
        <dbReference type="ARBA" id="ARBA00022741"/>
    </source>
</evidence>
<dbReference type="Pfam" id="PF00005">
    <property type="entry name" value="ABC_tran"/>
    <property type="match status" value="1"/>
</dbReference>
<keyword evidence="7 9" id="KW-0472">Membrane</keyword>
<evidence type="ECO:0000256" key="3">
    <source>
        <dbReference type="ARBA" id="ARBA00022692"/>
    </source>
</evidence>
<dbReference type="Pfam" id="PF01061">
    <property type="entry name" value="ABC2_membrane"/>
    <property type="match status" value="1"/>
</dbReference>
<feature type="compositionally biased region" description="Acidic residues" evidence="8">
    <location>
        <begin position="374"/>
        <end position="385"/>
    </location>
</feature>
<dbReference type="PANTHER" id="PTHR48041:SF73">
    <property type="entry name" value="ABC TRANSPORTER G FAMILY MEMBER STR"/>
    <property type="match status" value="1"/>
</dbReference>
<sequence>MAKLGRKDANRSLETLLHMDKSVASKNGVAPAAGPRKIIPGQGLEFNNLSYSVIKKQKKEGVWIKKETYLLNDISGQEVKGEIMAIMGLSGAGKSTFLDALAGRIAQGSLEGSVTTSYMKMISSYVMQSDQLFPMLTVFETFLFAAEVRLPPSISRDEKKMRVYELINLLGLQNAAHTYIGDEGTRGVSGGERRRVSIGVDIIHKPSLLFLDEPTPGLDSTSAFSVVEKVKDIAKGGSIVLMTIHQPSFRIQLLLDRITVLARGRLIYLGDPHTLPTHLSGFGRPVPENENSIEYLLEVIKEYDESTVGLDPPMQFQRDDIKPDLVARTPIPKTPKTQKPQTPYTKTPAASKHISLRSHAFSSKAPSSDSSQFDYDEDDEDDENFDNSIERTIPSHTPMHRQSGVYNQRLASQFYKEVPPHRPPSWTPARTPGRTPGFTPGPRSLVSSQYPTPSLNPITTPGFISHSMASLYPASYEEFEVEEELLDEPHHRANFANPWLREVAVLSWRTALIVVRTPELFLSREIVLTFMSLILSSLFKRLDHPTFIEINRLLNFYIFSVCLIFFPSNDAVPTYIQERFIFIRETSHNAYRPLCFTFAGITKAFLRLKSSLLNFWIILYASLITTNAYVMLVSALVPSYITGYAVVIATTALFFLTCGFFLKRSQIPPYWKWLHYISAIKYPFEALLTNEFKGLRCYSGESKDLTSAQHIYVNCHKNCTLIGEDILFTMDIQNKSIWYDIMILLAWGILYRLFFYVVLRFYSKNQRN</sequence>
<gene>
    <name evidence="11" type="ORF">RGQ29_003311</name>
</gene>
<evidence type="ECO:0000256" key="2">
    <source>
        <dbReference type="ARBA" id="ARBA00022448"/>
    </source>
</evidence>
<evidence type="ECO:0000259" key="10">
    <source>
        <dbReference type="PROSITE" id="PS50893"/>
    </source>
</evidence>
<comment type="subcellular location">
    <subcellularLocation>
        <location evidence="1">Membrane</location>
        <topology evidence="1">Multi-pass membrane protein</topology>
    </subcellularLocation>
</comment>
<dbReference type="Proteomes" id="UP001324115">
    <property type="component" value="Unassembled WGS sequence"/>
</dbReference>
<dbReference type="PROSITE" id="PS00211">
    <property type="entry name" value="ABC_TRANSPORTER_1"/>
    <property type="match status" value="1"/>
</dbReference>
<keyword evidence="5" id="KW-0067">ATP-binding</keyword>
<dbReference type="PANTHER" id="PTHR48041">
    <property type="entry name" value="ABC TRANSPORTER G FAMILY MEMBER 28"/>
    <property type="match status" value="1"/>
</dbReference>
<feature type="transmembrane region" description="Helical" evidence="9">
    <location>
        <begin position="643"/>
        <end position="662"/>
    </location>
</feature>
<dbReference type="InterPro" id="IPR003593">
    <property type="entry name" value="AAA+_ATPase"/>
</dbReference>
<feature type="transmembrane region" description="Helical" evidence="9">
    <location>
        <begin position="613"/>
        <end position="637"/>
    </location>
</feature>
<keyword evidence="2" id="KW-0813">Transport</keyword>
<reference evidence="11 12" key="1">
    <citation type="journal article" date="2023" name="G3 (Bethesda)">
        <title>A haplotype-resolved chromosome-scale genome for Quercus rubra L. provides insights into the genetics of adaptive traits for red oak species.</title>
        <authorList>
            <person name="Kapoor B."/>
            <person name="Jenkins J."/>
            <person name="Schmutz J."/>
            <person name="Zhebentyayeva T."/>
            <person name="Kuelheim C."/>
            <person name="Coggeshall M."/>
            <person name="Heim C."/>
            <person name="Lasky J.R."/>
            <person name="Leites L."/>
            <person name="Islam-Faridi N."/>
            <person name="Romero-Severson J."/>
            <person name="DeLeo V.L."/>
            <person name="Lucas S.M."/>
            <person name="Lazic D."/>
            <person name="Gailing O."/>
            <person name="Carlson J."/>
            <person name="Staton M."/>
        </authorList>
    </citation>
    <scope>NUCLEOTIDE SEQUENCE [LARGE SCALE GENOMIC DNA]</scope>
    <source>
        <strain evidence="11">Pseudo-F2</strain>
    </source>
</reference>
<dbReference type="GO" id="GO:0005524">
    <property type="term" value="F:ATP binding"/>
    <property type="evidence" value="ECO:0007669"/>
    <property type="project" value="UniProtKB-KW"/>
</dbReference>
<feature type="compositionally biased region" description="Low complexity" evidence="8">
    <location>
        <begin position="358"/>
        <end position="373"/>
    </location>
</feature>
<evidence type="ECO:0000256" key="5">
    <source>
        <dbReference type="ARBA" id="ARBA00022840"/>
    </source>
</evidence>
<evidence type="ECO:0000313" key="12">
    <source>
        <dbReference type="Proteomes" id="UP001324115"/>
    </source>
</evidence>
<dbReference type="Gene3D" id="3.40.50.300">
    <property type="entry name" value="P-loop containing nucleotide triphosphate hydrolases"/>
    <property type="match status" value="1"/>
</dbReference>
<keyword evidence="4" id="KW-0547">Nucleotide-binding</keyword>
<feature type="domain" description="ABC transporter" evidence="10">
    <location>
        <begin position="44"/>
        <end position="288"/>
    </location>
</feature>
<evidence type="ECO:0000256" key="9">
    <source>
        <dbReference type="SAM" id="Phobius"/>
    </source>
</evidence>
<feature type="region of interest" description="Disordered" evidence="8">
    <location>
        <begin position="417"/>
        <end position="448"/>
    </location>
</feature>
<dbReference type="InterPro" id="IPR050352">
    <property type="entry name" value="ABCG_transporters"/>
</dbReference>
<dbReference type="PROSITE" id="PS50893">
    <property type="entry name" value="ABC_TRANSPORTER_2"/>
    <property type="match status" value="1"/>
</dbReference>
<feature type="region of interest" description="Disordered" evidence="8">
    <location>
        <begin position="310"/>
        <end position="402"/>
    </location>
</feature>
<protein>
    <recommendedName>
        <fullName evidence="10">ABC transporter domain-containing protein</fullName>
    </recommendedName>
</protein>
<feature type="compositionally biased region" description="Low complexity" evidence="8">
    <location>
        <begin position="329"/>
        <end position="348"/>
    </location>
</feature>
<keyword evidence="3 9" id="KW-0812">Transmembrane</keyword>
<proteinExistence type="predicted"/>
<dbReference type="GO" id="GO:0016887">
    <property type="term" value="F:ATP hydrolysis activity"/>
    <property type="evidence" value="ECO:0007669"/>
    <property type="project" value="InterPro"/>
</dbReference>
<evidence type="ECO:0000256" key="1">
    <source>
        <dbReference type="ARBA" id="ARBA00004141"/>
    </source>
</evidence>
<evidence type="ECO:0000256" key="8">
    <source>
        <dbReference type="SAM" id="MobiDB-lite"/>
    </source>
</evidence>
<comment type="caution">
    <text evidence="11">The sequence shown here is derived from an EMBL/GenBank/DDBJ whole genome shotgun (WGS) entry which is preliminary data.</text>
</comment>